<gene>
    <name evidence="1" type="ORF">C2G38_2153874</name>
</gene>
<organism evidence="1 2">
    <name type="scientific">Gigaspora rosea</name>
    <dbReference type="NCBI Taxonomy" id="44941"/>
    <lineage>
        <taxon>Eukaryota</taxon>
        <taxon>Fungi</taxon>
        <taxon>Fungi incertae sedis</taxon>
        <taxon>Mucoromycota</taxon>
        <taxon>Glomeromycotina</taxon>
        <taxon>Glomeromycetes</taxon>
        <taxon>Diversisporales</taxon>
        <taxon>Gigasporaceae</taxon>
        <taxon>Gigaspora</taxon>
    </lineage>
</organism>
<name>A0A397W7I9_9GLOM</name>
<keyword evidence="2" id="KW-1185">Reference proteome</keyword>
<dbReference type="EMBL" id="QKWP01000024">
    <property type="protein sequence ID" value="RIB29992.1"/>
    <property type="molecule type" value="Genomic_DNA"/>
</dbReference>
<evidence type="ECO:0000313" key="2">
    <source>
        <dbReference type="Proteomes" id="UP000266673"/>
    </source>
</evidence>
<comment type="caution">
    <text evidence="1">The sequence shown here is derived from an EMBL/GenBank/DDBJ whole genome shotgun (WGS) entry which is preliminary data.</text>
</comment>
<accession>A0A397W7I9</accession>
<proteinExistence type="predicted"/>
<dbReference type="Proteomes" id="UP000266673">
    <property type="component" value="Unassembled WGS sequence"/>
</dbReference>
<dbReference type="AlphaFoldDB" id="A0A397W7I9"/>
<evidence type="ECO:0000313" key="1">
    <source>
        <dbReference type="EMBL" id="RIB29992.1"/>
    </source>
</evidence>
<protein>
    <submittedName>
        <fullName evidence="1">Uncharacterized protein</fullName>
    </submittedName>
</protein>
<reference evidence="1 2" key="1">
    <citation type="submission" date="2018-06" db="EMBL/GenBank/DDBJ databases">
        <title>Comparative genomics reveals the genomic features of Rhizophagus irregularis, R. cerebriforme, R. diaphanum and Gigaspora rosea, and their symbiotic lifestyle signature.</title>
        <authorList>
            <person name="Morin E."/>
            <person name="San Clemente H."/>
            <person name="Chen E.C.H."/>
            <person name="De La Providencia I."/>
            <person name="Hainaut M."/>
            <person name="Kuo A."/>
            <person name="Kohler A."/>
            <person name="Murat C."/>
            <person name="Tang N."/>
            <person name="Roy S."/>
            <person name="Loubradou J."/>
            <person name="Henrissat B."/>
            <person name="Grigoriev I.V."/>
            <person name="Corradi N."/>
            <person name="Roux C."/>
            <person name="Martin F.M."/>
        </authorList>
    </citation>
    <scope>NUCLEOTIDE SEQUENCE [LARGE SCALE GENOMIC DNA]</scope>
    <source>
        <strain evidence="1 2">DAOM 194757</strain>
    </source>
</reference>
<sequence>MCSYETLNEQENMFEELIKSLESEPRYRIKAYFIMGMYEESLSFLKFALKNNIAFSTLKDFNKLLKLMPNSTWVLKAYDEERRGQEFYELENKNSKGEEVKRIFLELWPRLKFEEGIEWSIKGGDKNEDAGSQD</sequence>